<keyword evidence="4" id="KW-0862">Zinc</keyword>
<dbReference type="InterPro" id="IPR013087">
    <property type="entry name" value="Znf_C2H2_type"/>
</dbReference>
<feature type="region of interest" description="Disordered" evidence="6">
    <location>
        <begin position="554"/>
        <end position="578"/>
    </location>
</feature>
<dbReference type="PANTHER" id="PTHR24379:SF127">
    <property type="entry name" value="BLOODY FINGERS-RELATED"/>
    <property type="match status" value="1"/>
</dbReference>
<dbReference type="SMART" id="SM00355">
    <property type="entry name" value="ZnF_C2H2"/>
    <property type="match status" value="17"/>
</dbReference>
<feature type="compositionally biased region" description="Polar residues" evidence="6">
    <location>
        <begin position="563"/>
        <end position="578"/>
    </location>
</feature>
<name>A0A834JH35_VESGE</name>
<evidence type="ECO:0000259" key="7">
    <source>
        <dbReference type="PROSITE" id="PS50157"/>
    </source>
</evidence>
<keyword evidence="1" id="KW-0479">Metal-binding</keyword>
<evidence type="ECO:0000256" key="6">
    <source>
        <dbReference type="SAM" id="MobiDB-lite"/>
    </source>
</evidence>
<feature type="domain" description="C2H2-type" evidence="7">
    <location>
        <begin position="1050"/>
        <end position="1078"/>
    </location>
</feature>
<keyword evidence="9" id="KW-1185">Reference proteome</keyword>
<sequence>MARAREYKRSLDAMNTNTDFTDISRFSEEEILIKQEPCDKDDTDSYDTCIPTVKESEDINLSNNIPEDNISWKENVYSQSESLCNITTNQIEEKPLLMSHVKTEDKKSIQQEKDSFVIDKNDKNRKRLVKHNDIRTSSKKQGRNISATMEKKNIVYCEICSLSYDNLNQLKFHKSSYTRNSNYFCSSCFSHSCSHMRLKISNKISKSSRYRCHFCKRLFGKKKKLQGHLFHVHGKEIGINVEGDSFSIKHSATVSYSGVLRKKRMRQKTMMEYIVRPNEEDAKNTSANLNNSNDSSALTIIKQEVEWMDDQVNDQSSTDKIVSTISRPSQELNENKIRDQPFVKIHVDSNMMKALLGISNGNDCLEQSFLYSSNINSNSIANSSNSKPYALRSLNNSITVNDSKPSMMVRENNRSDSKVRKLLSMCKKCTILLVRYDDKLLTRLTSNSSQFATSSSQVLKPVKRKLRKRRLPHRKSKSNELSSKNRFPRINVTNKSSLRSSPVKIRKRIAKSKANLSIALNFKRSTEFKPNRKKRSDPPRSLLKRFLLDLRKKESSKEANITKPGNSSSQKKSVSTEFQNKRSANVIAGLKEVKVSLIKLPEIKKELIVPEVDENARIGSRNETFPCTICKTSLISEKRLKKHTKKYHTAYISSICRARYASKRLLLKHYLQEHDMWVCKCCVCYQFFNSRLSLKQHLLLHCIKITLSKYDRPLSNKTIKCHLNTKRYKCKKSALKIMLRSQSTERREIDVINRKKPKENLNVSRIENLTNQVSERKENNDDVLGKVYDRLGDQAVFVELTNPFKSNNTEVSPSRNNDLMEEPIPDAPYTANESIIYNSNEYRQIELIPHTNVMQSGVSDNNRSGPDIETIVNNQKYPCSVCGKQFQKQGSLFKHQRTYARSYNNFCEICGLLFSSKNLLKTHINTTHDPLICNLYKLHCQFCNQGFRSENNLRIHELHYHATVITINNQRVTDFLKISNGDTNQSLQTICNICGLFFNTYERYQLHYTYYYENHIFSCMFCNKIFHGWYMLHRHNKLYHFRSSSIFYEYKCSICYEGFTIKSHFQAHQLHVHSNKEHVESSISTFALNSLHYNKMSKSYICSKCNVEFFNIAELMLHVEHFSNRGNYQCLDCPRKCYTLSILCEHISLNHDDNGLANGHKCDICGEILISSISLLCHRKHLHSEGGTEQVVSFSCKYSNTNVNINEIIHDDKVVIDNEPMVIVRDPTSSISLEKCNISCPICAVNFEKEVCLKEHLAEYLDFGDYQCGECKRRFANSEFLRKHVENHVAPGMPFSEYYCTVCNENFKSSDLLESHVAHLHARVIFKDVSSKPI</sequence>
<evidence type="ECO:0000256" key="3">
    <source>
        <dbReference type="ARBA" id="ARBA00022771"/>
    </source>
</evidence>
<dbReference type="SUPFAM" id="SSF57667">
    <property type="entry name" value="beta-beta-alpha zinc fingers"/>
    <property type="match status" value="3"/>
</dbReference>
<feature type="domain" description="C2H2-type" evidence="7">
    <location>
        <begin position="1017"/>
        <end position="1045"/>
    </location>
</feature>
<feature type="domain" description="C2H2-type" evidence="7">
    <location>
        <begin position="1266"/>
        <end position="1293"/>
    </location>
</feature>
<dbReference type="Gene3D" id="3.30.160.60">
    <property type="entry name" value="Classic Zinc Finger"/>
    <property type="match status" value="3"/>
</dbReference>
<keyword evidence="3 5" id="KW-0863">Zinc-finger</keyword>
<feature type="domain" description="C2H2-type" evidence="7">
    <location>
        <begin position="1298"/>
        <end position="1322"/>
    </location>
</feature>
<dbReference type="Proteomes" id="UP000617340">
    <property type="component" value="Unassembled WGS sequence"/>
</dbReference>
<feature type="domain" description="C2H2-type" evidence="7">
    <location>
        <begin position="210"/>
        <end position="238"/>
    </location>
</feature>
<feature type="region of interest" description="Disordered" evidence="6">
    <location>
        <begin position="452"/>
        <end position="503"/>
    </location>
</feature>
<protein>
    <recommendedName>
        <fullName evidence="7">C2H2-type domain-containing protein</fullName>
    </recommendedName>
</protein>
<feature type="domain" description="C2H2-type" evidence="7">
    <location>
        <begin position="625"/>
        <end position="649"/>
    </location>
</feature>
<feature type="compositionally biased region" description="Basic residues" evidence="6">
    <location>
        <begin position="461"/>
        <end position="476"/>
    </location>
</feature>
<feature type="domain" description="C2H2-type" evidence="7">
    <location>
        <begin position="938"/>
        <end position="962"/>
    </location>
</feature>
<gene>
    <name evidence="8" type="ORF">HZH68_013796</name>
</gene>
<organism evidence="8 9">
    <name type="scientific">Vespula germanica</name>
    <name type="common">German yellow jacket</name>
    <name type="synonym">Paravespula germanica</name>
    <dbReference type="NCBI Taxonomy" id="30212"/>
    <lineage>
        <taxon>Eukaryota</taxon>
        <taxon>Metazoa</taxon>
        <taxon>Ecdysozoa</taxon>
        <taxon>Arthropoda</taxon>
        <taxon>Hexapoda</taxon>
        <taxon>Insecta</taxon>
        <taxon>Pterygota</taxon>
        <taxon>Neoptera</taxon>
        <taxon>Endopterygota</taxon>
        <taxon>Hymenoptera</taxon>
        <taxon>Apocrita</taxon>
        <taxon>Aculeata</taxon>
        <taxon>Vespoidea</taxon>
        <taxon>Vespidae</taxon>
        <taxon>Vespinae</taxon>
        <taxon>Vespula</taxon>
    </lineage>
</organism>
<dbReference type="GO" id="GO:0008270">
    <property type="term" value="F:zinc ion binding"/>
    <property type="evidence" value="ECO:0007669"/>
    <property type="project" value="UniProtKB-KW"/>
</dbReference>
<keyword evidence="2" id="KW-0677">Repeat</keyword>
<evidence type="ECO:0000313" key="9">
    <source>
        <dbReference type="Proteomes" id="UP000617340"/>
    </source>
</evidence>
<reference evidence="8" key="1">
    <citation type="journal article" date="2020" name="G3 (Bethesda)">
        <title>High-Quality Assemblies for Three Invasive Social Wasps from the &lt;i&gt;Vespula&lt;/i&gt; Genus.</title>
        <authorList>
            <person name="Harrop T.W.R."/>
            <person name="Guhlin J."/>
            <person name="McLaughlin G.M."/>
            <person name="Permina E."/>
            <person name="Stockwell P."/>
            <person name="Gilligan J."/>
            <person name="Le Lec M.F."/>
            <person name="Gruber M.A.M."/>
            <person name="Quinn O."/>
            <person name="Lovegrove M."/>
            <person name="Duncan E.J."/>
            <person name="Remnant E.J."/>
            <person name="Van Eeckhoven J."/>
            <person name="Graham B."/>
            <person name="Knapp R.A."/>
            <person name="Langford K.W."/>
            <person name="Kronenberg Z."/>
            <person name="Press M.O."/>
            <person name="Eacker S.M."/>
            <person name="Wilson-Rankin E.E."/>
            <person name="Purcell J."/>
            <person name="Lester P.J."/>
            <person name="Dearden P.K."/>
        </authorList>
    </citation>
    <scope>NUCLEOTIDE SEQUENCE</scope>
    <source>
        <strain evidence="8">Linc-1</strain>
    </source>
</reference>
<evidence type="ECO:0000256" key="4">
    <source>
        <dbReference type="ARBA" id="ARBA00022833"/>
    </source>
</evidence>
<feature type="compositionally biased region" description="Polar residues" evidence="6">
    <location>
        <begin position="479"/>
        <end position="500"/>
    </location>
</feature>
<dbReference type="PROSITE" id="PS50157">
    <property type="entry name" value="ZINC_FINGER_C2H2_2"/>
    <property type="match status" value="8"/>
</dbReference>
<evidence type="ECO:0000313" key="8">
    <source>
        <dbReference type="EMBL" id="KAF7385366.1"/>
    </source>
</evidence>
<evidence type="ECO:0000256" key="2">
    <source>
        <dbReference type="ARBA" id="ARBA00022737"/>
    </source>
</evidence>
<dbReference type="EMBL" id="JACSDZ010000016">
    <property type="protein sequence ID" value="KAF7385366.1"/>
    <property type="molecule type" value="Genomic_DNA"/>
</dbReference>
<dbReference type="PROSITE" id="PS00028">
    <property type="entry name" value="ZINC_FINGER_C2H2_1"/>
    <property type="match status" value="11"/>
</dbReference>
<dbReference type="InterPro" id="IPR036236">
    <property type="entry name" value="Znf_C2H2_sf"/>
</dbReference>
<comment type="caution">
    <text evidence="8">The sequence shown here is derived from an EMBL/GenBank/DDBJ whole genome shotgun (WGS) entry which is preliminary data.</text>
</comment>
<dbReference type="PANTHER" id="PTHR24379">
    <property type="entry name" value="KRAB AND ZINC FINGER DOMAIN-CONTAINING"/>
    <property type="match status" value="1"/>
</dbReference>
<evidence type="ECO:0000256" key="5">
    <source>
        <dbReference type="PROSITE-ProRule" id="PRU00042"/>
    </source>
</evidence>
<dbReference type="Pfam" id="PF00096">
    <property type="entry name" value="zf-C2H2"/>
    <property type="match status" value="3"/>
</dbReference>
<feature type="domain" description="C2H2-type" evidence="7">
    <location>
        <begin position="877"/>
        <end position="904"/>
    </location>
</feature>
<proteinExistence type="predicted"/>
<evidence type="ECO:0000256" key="1">
    <source>
        <dbReference type="ARBA" id="ARBA00022723"/>
    </source>
</evidence>
<accession>A0A834JH35</accession>